<accession>A0AAW1VS19</accession>
<sequence length="111" mass="12029">MAEAVAGHADVRSGEAHGGFTASVCSGGIDWVFSVEWEIDFDDSGHRGARLKLRENGSTGFVQLVMSAIEIAEKVRWDGLMSCCQPSLRRRESAEQVRPSGSTGWSCPEID</sequence>
<gene>
    <name evidence="2" type="ORF">M0R45_000513</name>
</gene>
<comment type="caution">
    <text evidence="2">The sequence shown here is derived from an EMBL/GenBank/DDBJ whole genome shotgun (WGS) entry which is preliminary data.</text>
</comment>
<dbReference type="AlphaFoldDB" id="A0AAW1VS19"/>
<proteinExistence type="predicted"/>
<name>A0AAW1VS19_RUBAR</name>
<evidence type="ECO:0000313" key="3">
    <source>
        <dbReference type="Proteomes" id="UP001457282"/>
    </source>
</evidence>
<evidence type="ECO:0000313" key="2">
    <source>
        <dbReference type="EMBL" id="KAK9907818.1"/>
    </source>
</evidence>
<organism evidence="2 3">
    <name type="scientific">Rubus argutus</name>
    <name type="common">Southern blackberry</name>
    <dbReference type="NCBI Taxonomy" id="59490"/>
    <lineage>
        <taxon>Eukaryota</taxon>
        <taxon>Viridiplantae</taxon>
        <taxon>Streptophyta</taxon>
        <taxon>Embryophyta</taxon>
        <taxon>Tracheophyta</taxon>
        <taxon>Spermatophyta</taxon>
        <taxon>Magnoliopsida</taxon>
        <taxon>eudicotyledons</taxon>
        <taxon>Gunneridae</taxon>
        <taxon>Pentapetalae</taxon>
        <taxon>rosids</taxon>
        <taxon>fabids</taxon>
        <taxon>Rosales</taxon>
        <taxon>Rosaceae</taxon>
        <taxon>Rosoideae</taxon>
        <taxon>Rosoideae incertae sedis</taxon>
        <taxon>Rubus</taxon>
    </lineage>
</organism>
<feature type="region of interest" description="Disordered" evidence="1">
    <location>
        <begin position="89"/>
        <end position="111"/>
    </location>
</feature>
<evidence type="ECO:0000256" key="1">
    <source>
        <dbReference type="SAM" id="MobiDB-lite"/>
    </source>
</evidence>
<dbReference type="Proteomes" id="UP001457282">
    <property type="component" value="Unassembled WGS sequence"/>
</dbReference>
<protein>
    <submittedName>
        <fullName evidence="2">Uncharacterized protein</fullName>
    </submittedName>
</protein>
<keyword evidence="3" id="KW-1185">Reference proteome</keyword>
<dbReference type="EMBL" id="JBEDUW010000018">
    <property type="protein sequence ID" value="KAK9907818.1"/>
    <property type="molecule type" value="Genomic_DNA"/>
</dbReference>
<reference evidence="2 3" key="1">
    <citation type="journal article" date="2023" name="G3 (Bethesda)">
        <title>A chromosome-length genome assembly and annotation of blackberry (Rubus argutus, cv. 'Hillquist').</title>
        <authorList>
            <person name="Bruna T."/>
            <person name="Aryal R."/>
            <person name="Dudchenko O."/>
            <person name="Sargent D.J."/>
            <person name="Mead D."/>
            <person name="Buti M."/>
            <person name="Cavallini A."/>
            <person name="Hytonen T."/>
            <person name="Andres J."/>
            <person name="Pham M."/>
            <person name="Weisz D."/>
            <person name="Mascagni F."/>
            <person name="Usai G."/>
            <person name="Natali L."/>
            <person name="Bassil N."/>
            <person name="Fernandez G.E."/>
            <person name="Lomsadze A."/>
            <person name="Armour M."/>
            <person name="Olukolu B."/>
            <person name="Poorten T."/>
            <person name="Britton C."/>
            <person name="Davik J."/>
            <person name="Ashrafi H."/>
            <person name="Aiden E.L."/>
            <person name="Borodovsky M."/>
            <person name="Worthington M."/>
        </authorList>
    </citation>
    <scope>NUCLEOTIDE SEQUENCE [LARGE SCALE GENOMIC DNA]</scope>
    <source>
        <strain evidence="2">PI 553951</strain>
    </source>
</reference>